<evidence type="ECO:0000256" key="1">
    <source>
        <dbReference type="ARBA" id="ARBA00010236"/>
    </source>
</evidence>
<name>F2TYC9_SALR5</name>
<dbReference type="GeneID" id="16078157"/>
<dbReference type="EMBL" id="GL832957">
    <property type="protein sequence ID" value="EGD78603.1"/>
    <property type="molecule type" value="Genomic_DNA"/>
</dbReference>
<dbReference type="Pfam" id="PF01822">
    <property type="entry name" value="WSC"/>
    <property type="match status" value="1"/>
</dbReference>
<feature type="compositionally biased region" description="Basic and acidic residues" evidence="3">
    <location>
        <begin position="122"/>
        <end position="132"/>
    </location>
</feature>
<feature type="compositionally biased region" description="Basic and acidic residues" evidence="3">
    <location>
        <begin position="99"/>
        <end position="110"/>
    </location>
</feature>
<dbReference type="KEGG" id="sre:PTSG_01580"/>
<evidence type="ECO:0000313" key="6">
    <source>
        <dbReference type="Proteomes" id="UP000007799"/>
    </source>
</evidence>
<dbReference type="PANTHER" id="PTHR45964">
    <property type="entry name" value="WSCD FAMILY MEMBER CG9164"/>
    <property type="match status" value="1"/>
</dbReference>
<reference evidence="5" key="1">
    <citation type="submission" date="2009-08" db="EMBL/GenBank/DDBJ databases">
        <title>Annotation of Salpingoeca rosetta.</title>
        <authorList>
            <consortium name="The Broad Institute Genome Sequencing Platform"/>
            <person name="Russ C."/>
            <person name="Cuomo C."/>
            <person name="Burger G."/>
            <person name="Gray M.W."/>
            <person name="Holland P.W.H."/>
            <person name="King N."/>
            <person name="Lang F.B.F."/>
            <person name="Roger A.J."/>
            <person name="Ruiz-Trillo I."/>
            <person name="Young S.K."/>
            <person name="Zeng Q."/>
            <person name="Gargeya S."/>
            <person name="Alvarado L."/>
            <person name="Berlin A."/>
            <person name="Chapman S.B."/>
            <person name="Chen Z."/>
            <person name="Freedman E."/>
            <person name="Gellesch M."/>
            <person name="Goldberg J."/>
            <person name="Griggs A."/>
            <person name="Gujja S."/>
            <person name="Heilman E."/>
            <person name="Heiman D."/>
            <person name="Howarth C."/>
            <person name="Mehta T."/>
            <person name="Neiman D."/>
            <person name="Pearson M."/>
            <person name="Roberts A."/>
            <person name="Saif S."/>
            <person name="Shea T."/>
            <person name="Shenoy N."/>
            <person name="Sisk P."/>
            <person name="Stolte C."/>
            <person name="Sykes S."/>
            <person name="White J."/>
            <person name="Yandava C."/>
            <person name="Haas B."/>
            <person name="Nusbaum C."/>
            <person name="Birren B."/>
        </authorList>
    </citation>
    <scope>NUCLEOTIDE SEQUENCE [LARGE SCALE GENOMIC DNA]</scope>
    <source>
        <strain evidence="5">ATCC 50818</strain>
    </source>
</reference>
<feature type="region of interest" description="Disordered" evidence="3">
    <location>
        <begin position="85"/>
        <end position="147"/>
    </location>
</feature>
<dbReference type="OrthoDB" id="5985073at2759"/>
<dbReference type="SMART" id="SM00321">
    <property type="entry name" value="WSC"/>
    <property type="match status" value="1"/>
</dbReference>
<dbReference type="PROSITE" id="PS51212">
    <property type="entry name" value="WSC"/>
    <property type="match status" value="1"/>
</dbReference>
<dbReference type="RefSeq" id="XP_004997561.1">
    <property type="nucleotide sequence ID" value="XM_004997504.1"/>
</dbReference>
<dbReference type="Gene3D" id="3.40.50.300">
    <property type="entry name" value="P-loop containing nucleotide triphosphate hydrolases"/>
    <property type="match status" value="1"/>
</dbReference>
<evidence type="ECO:0000259" key="4">
    <source>
        <dbReference type="PROSITE" id="PS51212"/>
    </source>
</evidence>
<sequence length="793" mass="86805">MTAAAGLQRLSTVTRLGRCCLPVVRCLTAATVTTRTSTMVTHGTADTQRQCRCAGPALGLLPPLGVVLPPLVGARSLHTLPRALGRYGPSKQVQQQHRQRAERETAYRDIDEMDFGPQQDARQSDARQDRPAFHARKTPPPSAREEHYHRYGDEQDDAGGDSGSRRRGLGGWILTMMKWLLFASIVSFFTILAVQDDTSDVLTVEVMEDANVAEFMLKKEALERAVQKFTQAPLVESYIGKPRHMTLFPMYSLPGTFVPEHERSLEPNYDLVAPCRKPHANLNHWYPSVLLYCNHTTFLLHFHFERRSEEPGYFLQGIRVFKLNAELKYEEGGPPPLGLETMSVLHVPAAALGDETPEDAGDEGDDALMHPMVAVASAVLALLCVRLAVAVPIEAALCPANSKEAVSRAGTFCICVDDFDCEGAACKTGHLGGSFIQGFSTTCLDCKCTTKQKTGASSAQGNSVATAAHSTEPHATKAVAPTHARASPRAASVAALEDGGGGGGGGGGGQRDVIPNIIFIKAFKVASTTIASVFQRLQEEKHLKVANRYNSVQLGMDATFNLIYGHNFFDHGTSPGGSVVGCHVHQNQDGSWTYCGGYQPWMDEYVPNAVHLVMVAEPMERVASMYYYESSYTKLKDRLPGDTQYLRMNDSPRFEVILTGFIPLSTVYPRFGNPGGLRETTKYLGCYSDLKGDGGRFFLKLMSRKLTLNDCWRRCQRDSLPYAALYFGDNCYCGKHPPREDARVEEDGHCNKPCAGEPSRICGGGAFYSVYQELPQGNASGQPILEIPDDMVL</sequence>
<dbReference type="Proteomes" id="UP000007799">
    <property type="component" value="Unassembled WGS sequence"/>
</dbReference>
<comment type="similarity">
    <text evidence="1">Belongs to the WSCD family.</text>
</comment>
<feature type="domain" description="WSC" evidence="4">
    <location>
        <begin position="680"/>
        <end position="774"/>
    </location>
</feature>
<keyword evidence="2" id="KW-0677">Repeat</keyword>
<organism evidence="6">
    <name type="scientific">Salpingoeca rosetta (strain ATCC 50818 / BSB-021)</name>
    <dbReference type="NCBI Taxonomy" id="946362"/>
    <lineage>
        <taxon>Eukaryota</taxon>
        <taxon>Choanoflagellata</taxon>
        <taxon>Craspedida</taxon>
        <taxon>Salpingoecidae</taxon>
        <taxon>Salpingoeca</taxon>
    </lineage>
</organism>
<evidence type="ECO:0000256" key="3">
    <source>
        <dbReference type="SAM" id="MobiDB-lite"/>
    </source>
</evidence>
<proteinExistence type="inferred from homology"/>
<feature type="region of interest" description="Disordered" evidence="3">
    <location>
        <begin position="453"/>
        <end position="484"/>
    </location>
</feature>
<gene>
    <name evidence="5" type="ORF">PTSG_01580</name>
</gene>
<dbReference type="PANTHER" id="PTHR45964:SF5">
    <property type="entry name" value="WSCD FAMILY MEMBER CG9164"/>
    <property type="match status" value="1"/>
</dbReference>
<dbReference type="STRING" id="946362.F2TYC9"/>
<accession>F2TYC9</accession>
<dbReference type="eggNOG" id="ENOG502SYEH">
    <property type="taxonomic scope" value="Eukaryota"/>
</dbReference>
<dbReference type="AlphaFoldDB" id="F2TYC9"/>
<dbReference type="InterPro" id="IPR027417">
    <property type="entry name" value="P-loop_NTPase"/>
</dbReference>
<dbReference type="InParanoid" id="F2TYC9"/>
<evidence type="ECO:0000313" key="5">
    <source>
        <dbReference type="EMBL" id="EGD78603.1"/>
    </source>
</evidence>
<dbReference type="InterPro" id="IPR051589">
    <property type="entry name" value="Sialate-O-sulfotransferase"/>
</dbReference>
<evidence type="ECO:0000256" key="2">
    <source>
        <dbReference type="ARBA" id="ARBA00022737"/>
    </source>
</evidence>
<protein>
    <recommendedName>
        <fullName evidence="4">WSC domain-containing protein</fullName>
    </recommendedName>
</protein>
<feature type="compositionally biased region" description="Polar residues" evidence="3">
    <location>
        <begin position="453"/>
        <end position="469"/>
    </location>
</feature>
<keyword evidence="6" id="KW-1185">Reference proteome</keyword>
<dbReference type="InterPro" id="IPR002889">
    <property type="entry name" value="WSC_carb-bd"/>
</dbReference>